<dbReference type="PROSITE" id="PS51918">
    <property type="entry name" value="RADICAL_SAM"/>
    <property type="match status" value="1"/>
</dbReference>
<dbReference type="NCBIfam" id="TIGR00238">
    <property type="entry name" value="KamA family radical SAM protein"/>
    <property type="match status" value="1"/>
</dbReference>
<gene>
    <name evidence="12" type="primary">epmB</name>
    <name evidence="12" type="ORF">LzC2_35410</name>
</gene>
<keyword evidence="4" id="KW-0004">4Fe-4S</keyword>
<evidence type="ECO:0000256" key="2">
    <source>
        <dbReference type="ARBA" id="ARBA00001966"/>
    </source>
</evidence>
<dbReference type="EMBL" id="WTPX01000153">
    <property type="protein sequence ID" value="NNJ27437.1"/>
    <property type="molecule type" value="Genomic_DNA"/>
</dbReference>
<feature type="domain" description="Radical SAM core" evidence="11">
    <location>
        <begin position="6"/>
        <end position="218"/>
    </location>
</feature>
<evidence type="ECO:0000256" key="8">
    <source>
        <dbReference type="ARBA" id="ARBA00023004"/>
    </source>
</evidence>
<comment type="cofactor">
    <cofactor evidence="1">
        <name>pyridoxal 5'-phosphate</name>
        <dbReference type="ChEBI" id="CHEBI:597326"/>
    </cofactor>
</comment>
<accession>A0ABX1VJP7</accession>
<dbReference type="InterPro" id="IPR058240">
    <property type="entry name" value="rSAM_sf"/>
</dbReference>
<keyword evidence="13" id="KW-1185">Reference proteome</keyword>
<dbReference type="RefSeq" id="WP_315854726.1">
    <property type="nucleotide sequence ID" value="NZ_WTPX01000153.1"/>
</dbReference>
<evidence type="ECO:0000259" key="11">
    <source>
        <dbReference type="PROSITE" id="PS51918"/>
    </source>
</evidence>
<dbReference type="SFLD" id="SFLDG01070">
    <property type="entry name" value="PLP-dependent"/>
    <property type="match status" value="1"/>
</dbReference>
<dbReference type="CDD" id="cd01335">
    <property type="entry name" value="Radical_SAM"/>
    <property type="match status" value="1"/>
</dbReference>
<keyword evidence="7" id="KW-0663">Pyridoxal phosphate</keyword>
<organism evidence="12 13">
    <name type="scientific">Alienimonas chondri</name>
    <dbReference type="NCBI Taxonomy" id="2681879"/>
    <lineage>
        <taxon>Bacteria</taxon>
        <taxon>Pseudomonadati</taxon>
        <taxon>Planctomycetota</taxon>
        <taxon>Planctomycetia</taxon>
        <taxon>Planctomycetales</taxon>
        <taxon>Planctomycetaceae</taxon>
        <taxon>Alienimonas</taxon>
    </lineage>
</organism>
<evidence type="ECO:0000256" key="7">
    <source>
        <dbReference type="ARBA" id="ARBA00022898"/>
    </source>
</evidence>
<dbReference type="EC" id="5.4.3.-" evidence="12"/>
<dbReference type="PANTHER" id="PTHR30538">
    <property type="entry name" value="LYSINE 2,3-AMINOMUTASE-RELATED"/>
    <property type="match status" value="1"/>
</dbReference>
<protein>
    <submittedName>
        <fullName evidence="12">L-lysine 2,3-aminomutase</fullName>
        <ecNumber evidence="12">5.4.3.-</ecNumber>
    </submittedName>
</protein>
<evidence type="ECO:0000256" key="6">
    <source>
        <dbReference type="ARBA" id="ARBA00022723"/>
    </source>
</evidence>
<dbReference type="Pfam" id="PF04055">
    <property type="entry name" value="Radical_SAM"/>
    <property type="match status" value="1"/>
</dbReference>
<name>A0ABX1VJP7_9PLAN</name>
<dbReference type="Gene3D" id="3.20.20.70">
    <property type="entry name" value="Aldolase class I"/>
    <property type="match status" value="1"/>
</dbReference>
<evidence type="ECO:0000256" key="3">
    <source>
        <dbReference type="ARBA" id="ARBA00008703"/>
    </source>
</evidence>
<proteinExistence type="inferred from homology"/>
<comment type="caution">
    <text evidence="12">The sequence shown here is derived from an EMBL/GenBank/DDBJ whole genome shotgun (WGS) entry which is preliminary data.</text>
</comment>
<dbReference type="InterPro" id="IPR003739">
    <property type="entry name" value="Lys_aminomutase/Glu_NH3_mut"/>
</dbReference>
<evidence type="ECO:0000256" key="4">
    <source>
        <dbReference type="ARBA" id="ARBA00022485"/>
    </source>
</evidence>
<dbReference type="GO" id="GO:0016853">
    <property type="term" value="F:isomerase activity"/>
    <property type="evidence" value="ECO:0007669"/>
    <property type="project" value="UniProtKB-KW"/>
</dbReference>
<evidence type="ECO:0000313" key="13">
    <source>
        <dbReference type="Proteomes" id="UP000609651"/>
    </source>
</evidence>
<keyword evidence="10 12" id="KW-0413">Isomerase</keyword>
<reference evidence="12 13" key="1">
    <citation type="journal article" date="2020" name="Syst. Appl. Microbiol.">
        <title>Alienimonas chondri sp. nov., a novel planctomycete isolated from the biofilm of the red alga Chondrus crispus.</title>
        <authorList>
            <person name="Vitorino I."/>
            <person name="Albuquerque L."/>
            <person name="Wiegand S."/>
            <person name="Kallscheuer N."/>
            <person name="da Costa M.S."/>
            <person name="Lobo-da-Cunha A."/>
            <person name="Jogler C."/>
            <person name="Lage O.M."/>
        </authorList>
    </citation>
    <scope>NUCLEOTIDE SEQUENCE [LARGE SCALE GENOMIC DNA]</scope>
    <source>
        <strain evidence="12 13">LzC2</strain>
    </source>
</reference>
<dbReference type="SUPFAM" id="SSF102114">
    <property type="entry name" value="Radical SAM enzymes"/>
    <property type="match status" value="1"/>
</dbReference>
<comment type="similarity">
    <text evidence="3">Belongs to the radical SAM superfamily. KamA family.</text>
</comment>
<keyword evidence="8" id="KW-0408">Iron</keyword>
<evidence type="ECO:0000256" key="10">
    <source>
        <dbReference type="ARBA" id="ARBA00023235"/>
    </source>
</evidence>
<evidence type="ECO:0000256" key="1">
    <source>
        <dbReference type="ARBA" id="ARBA00001933"/>
    </source>
</evidence>
<keyword evidence="5" id="KW-0949">S-adenosyl-L-methionine</keyword>
<dbReference type="InterPro" id="IPR007197">
    <property type="entry name" value="rSAM"/>
</dbReference>
<evidence type="ECO:0000256" key="9">
    <source>
        <dbReference type="ARBA" id="ARBA00023014"/>
    </source>
</evidence>
<dbReference type="SFLD" id="SFLDS00029">
    <property type="entry name" value="Radical_SAM"/>
    <property type="match status" value="1"/>
</dbReference>
<keyword evidence="6" id="KW-0479">Metal-binding</keyword>
<keyword evidence="9" id="KW-0411">Iron-sulfur</keyword>
<evidence type="ECO:0000313" key="12">
    <source>
        <dbReference type="EMBL" id="NNJ27437.1"/>
    </source>
</evidence>
<dbReference type="Proteomes" id="UP000609651">
    <property type="component" value="Unassembled WGS sequence"/>
</dbReference>
<comment type="cofactor">
    <cofactor evidence="2">
        <name>[4Fe-4S] cluster</name>
        <dbReference type="ChEBI" id="CHEBI:49883"/>
    </cofactor>
</comment>
<dbReference type="PIRSF" id="PIRSF004911">
    <property type="entry name" value="DUF160"/>
    <property type="match status" value="1"/>
</dbReference>
<dbReference type="InterPro" id="IPR013785">
    <property type="entry name" value="Aldolase_TIM"/>
</dbReference>
<dbReference type="PANTHER" id="PTHR30538:SF1">
    <property type="entry name" value="L-LYSINE 2,3-AMINOMUTASE"/>
    <property type="match status" value="1"/>
</dbReference>
<evidence type="ECO:0000256" key="5">
    <source>
        <dbReference type="ARBA" id="ARBA00022691"/>
    </source>
</evidence>
<sequence>MPGLLHKYRGRALLILAGACAVHCRYCFRRHYPYGDDPRRLEDWEPAFAYLENDSSIREVLLSGGDPLMLTDDRLRQIVERLERIPHLTRLRIHTRQPIVLPDRVTDGLLALLKSTRLTPWVVVHANHANELTGDCAEALRALVQSGVPVLNQAVLLKGVNDDAEALCDLGERLADLGVQNYYLHQLDRVAGAQHFEVSDERAAALMTAMHARLPGYAVPRLVREEAGAPGKTPL</sequence>